<evidence type="ECO:0000256" key="13">
    <source>
        <dbReference type="SAM" id="Phobius"/>
    </source>
</evidence>
<dbReference type="GO" id="GO:0005886">
    <property type="term" value="C:plasma membrane"/>
    <property type="evidence" value="ECO:0007669"/>
    <property type="project" value="TreeGrafter"/>
</dbReference>
<accession>A0A482WB55</accession>
<comment type="caution">
    <text evidence="14">The sequence shown here is derived from an EMBL/GenBank/DDBJ whole genome shotgun (WGS) entry which is preliminary data.</text>
</comment>
<feature type="transmembrane region" description="Helical" evidence="13">
    <location>
        <begin position="290"/>
        <end position="316"/>
    </location>
</feature>
<evidence type="ECO:0000256" key="1">
    <source>
        <dbReference type="ARBA" id="ARBA00004141"/>
    </source>
</evidence>
<evidence type="ECO:0000256" key="2">
    <source>
        <dbReference type="ARBA" id="ARBA00007193"/>
    </source>
</evidence>
<evidence type="ECO:0000313" key="14">
    <source>
        <dbReference type="EMBL" id="RZC42235.1"/>
    </source>
</evidence>
<keyword evidence="7" id="KW-0915">Sodium</keyword>
<dbReference type="Gene3D" id="1.10.287.770">
    <property type="entry name" value="YojJ-like"/>
    <property type="match status" value="1"/>
</dbReference>
<keyword evidence="4 12" id="KW-0894">Sodium channel</keyword>
<keyword evidence="6 13" id="KW-1133">Transmembrane helix</keyword>
<proteinExistence type="inferred from homology"/>
<keyword evidence="3 12" id="KW-0813">Transport</keyword>
<dbReference type="GO" id="GO:0015280">
    <property type="term" value="F:ligand-gated sodium channel activity"/>
    <property type="evidence" value="ECO:0007669"/>
    <property type="project" value="TreeGrafter"/>
</dbReference>
<name>A0A482WB55_ASBVE</name>
<gene>
    <name evidence="14" type="ORF">BDFB_005474</name>
</gene>
<evidence type="ECO:0000256" key="4">
    <source>
        <dbReference type="ARBA" id="ARBA00022461"/>
    </source>
</evidence>
<evidence type="ECO:0000313" key="15">
    <source>
        <dbReference type="Proteomes" id="UP000292052"/>
    </source>
</evidence>
<comment type="similarity">
    <text evidence="2 12">Belongs to the amiloride-sensitive sodium channel (TC 1.A.6) family.</text>
</comment>
<evidence type="ECO:0000256" key="8">
    <source>
        <dbReference type="ARBA" id="ARBA00023065"/>
    </source>
</evidence>
<evidence type="ECO:0000256" key="10">
    <source>
        <dbReference type="ARBA" id="ARBA00023201"/>
    </source>
</evidence>
<keyword evidence="10 12" id="KW-0739">Sodium transport</keyword>
<dbReference type="Gene3D" id="2.60.470.10">
    <property type="entry name" value="Acid-sensing ion channels like domains"/>
    <property type="match status" value="1"/>
</dbReference>
<evidence type="ECO:0000256" key="12">
    <source>
        <dbReference type="RuleBase" id="RU000679"/>
    </source>
</evidence>
<evidence type="ECO:0000256" key="9">
    <source>
        <dbReference type="ARBA" id="ARBA00023136"/>
    </source>
</evidence>
<dbReference type="PANTHER" id="PTHR11690">
    <property type="entry name" value="AMILORIDE-SENSITIVE SODIUM CHANNEL-RELATED"/>
    <property type="match status" value="1"/>
</dbReference>
<keyword evidence="11 12" id="KW-0407">Ion channel</keyword>
<dbReference type="PANTHER" id="PTHR11690:SF288">
    <property type="entry name" value="AMILORIDE-SENSITIVE NA+ CHANNEL-RELATED"/>
    <property type="match status" value="1"/>
</dbReference>
<evidence type="ECO:0000256" key="3">
    <source>
        <dbReference type="ARBA" id="ARBA00022448"/>
    </source>
</evidence>
<protein>
    <submittedName>
        <fullName evidence="14">ASC domain containing protein</fullName>
    </submittedName>
</protein>
<dbReference type="Proteomes" id="UP000292052">
    <property type="component" value="Unassembled WGS sequence"/>
</dbReference>
<feature type="non-terminal residue" evidence="14">
    <location>
        <position position="334"/>
    </location>
</feature>
<evidence type="ECO:0000256" key="7">
    <source>
        <dbReference type="ARBA" id="ARBA00023053"/>
    </source>
</evidence>
<dbReference type="Pfam" id="PF00858">
    <property type="entry name" value="ASC"/>
    <property type="match status" value="1"/>
</dbReference>
<evidence type="ECO:0000256" key="6">
    <source>
        <dbReference type="ARBA" id="ARBA00022989"/>
    </source>
</evidence>
<dbReference type="AlphaFoldDB" id="A0A482WB55"/>
<evidence type="ECO:0000256" key="5">
    <source>
        <dbReference type="ARBA" id="ARBA00022692"/>
    </source>
</evidence>
<reference evidence="14 15" key="1">
    <citation type="submission" date="2017-03" db="EMBL/GenBank/DDBJ databases">
        <title>Genome of the blue death feigning beetle - Asbolus verrucosus.</title>
        <authorList>
            <person name="Rider S.D."/>
        </authorList>
    </citation>
    <scope>NUCLEOTIDE SEQUENCE [LARGE SCALE GENOMIC DNA]</scope>
    <source>
        <strain evidence="14">Butters</strain>
        <tissue evidence="14">Head and leg muscle</tissue>
    </source>
</reference>
<dbReference type="OrthoDB" id="6021021at2759"/>
<organism evidence="14 15">
    <name type="scientific">Asbolus verrucosus</name>
    <name type="common">Desert ironclad beetle</name>
    <dbReference type="NCBI Taxonomy" id="1661398"/>
    <lineage>
        <taxon>Eukaryota</taxon>
        <taxon>Metazoa</taxon>
        <taxon>Ecdysozoa</taxon>
        <taxon>Arthropoda</taxon>
        <taxon>Hexapoda</taxon>
        <taxon>Insecta</taxon>
        <taxon>Pterygota</taxon>
        <taxon>Neoptera</taxon>
        <taxon>Endopterygota</taxon>
        <taxon>Coleoptera</taxon>
        <taxon>Polyphaga</taxon>
        <taxon>Cucujiformia</taxon>
        <taxon>Tenebrionidae</taxon>
        <taxon>Pimeliinae</taxon>
        <taxon>Asbolus</taxon>
    </lineage>
</organism>
<keyword evidence="8 12" id="KW-0406">Ion transport</keyword>
<dbReference type="InterPro" id="IPR001873">
    <property type="entry name" value="ENaC"/>
</dbReference>
<evidence type="ECO:0000256" key="11">
    <source>
        <dbReference type="ARBA" id="ARBA00023303"/>
    </source>
</evidence>
<dbReference type="EMBL" id="QDEB01009794">
    <property type="protein sequence ID" value="RZC42235.1"/>
    <property type="molecule type" value="Genomic_DNA"/>
</dbReference>
<keyword evidence="15" id="KW-1185">Reference proteome</keyword>
<keyword evidence="5 12" id="KW-0812">Transmembrane</keyword>
<keyword evidence="9 13" id="KW-0472">Membrane</keyword>
<comment type="subcellular location">
    <subcellularLocation>
        <location evidence="1">Membrane</location>
        <topology evidence="1">Multi-pass membrane protein</topology>
    </subcellularLocation>
</comment>
<sequence>MDDICCATAICRQFADLLIVPQLDEVVKKCHWRDMCNICSDLFSPIITSRGFCFTFNMFNRSELFTNDIYIADDSYAQQEQISEWDVDDGYMKVNTSETSNLSISHKLISNYSGEDCLDPLTEEMDIKMLIHQPAKFPRAGISESNLLTLPFNKTIDIIIKPENIISSSSELKILSPRRERCYYSKERNLGFFKIYTRQNCLTEYLANHTLFRLGCVPYYMPHYLHRDLESLSKCDCLPSCSSIKYNVKTSETALSSGWINESHSTIFIYFEDMEFITIERKELFSSTDFWANCGGLLGLFIGFSFLSFVEVIYFITLRSICNVKKHGKHYWSG</sequence>